<reference evidence="9 11" key="1">
    <citation type="journal article" date="2012" name="Nature">
        <title>Algal genomes reveal evolutionary mosaicism and the fate of nucleomorphs.</title>
        <authorList>
            <consortium name="DOE Joint Genome Institute"/>
            <person name="Curtis B.A."/>
            <person name="Tanifuji G."/>
            <person name="Burki F."/>
            <person name="Gruber A."/>
            <person name="Irimia M."/>
            <person name="Maruyama S."/>
            <person name="Arias M.C."/>
            <person name="Ball S.G."/>
            <person name="Gile G.H."/>
            <person name="Hirakawa Y."/>
            <person name="Hopkins J.F."/>
            <person name="Kuo A."/>
            <person name="Rensing S.A."/>
            <person name="Schmutz J."/>
            <person name="Symeonidi A."/>
            <person name="Elias M."/>
            <person name="Eveleigh R.J."/>
            <person name="Herman E.K."/>
            <person name="Klute M.J."/>
            <person name="Nakayama T."/>
            <person name="Obornik M."/>
            <person name="Reyes-Prieto A."/>
            <person name="Armbrust E.V."/>
            <person name="Aves S.J."/>
            <person name="Beiko R.G."/>
            <person name="Coutinho P."/>
            <person name="Dacks J.B."/>
            <person name="Durnford D.G."/>
            <person name="Fast N.M."/>
            <person name="Green B.R."/>
            <person name="Grisdale C.J."/>
            <person name="Hempel F."/>
            <person name="Henrissat B."/>
            <person name="Hoppner M.P."/>
            <person name="Ishida K."/>
            <person name="Kim E."/>
            <person name="Koreny L."/>
            <person name="Kroth P.G."/>
            <person name="Liu Y."/>
            <person name="Malik S.B."/>
            <person name="Maier U.G."/>
            <person name="McRose D."/>
            <person name="Mock T."/>
            <person name="Neilson J.A."/>
            <person name="Onodera N.T."/>
            <person name="Poole A.M."/>
            <person name="Pritham E.J."/>
            <person name="Richards T.A."/>
            <person name="Rocap G."/>
            <person name="Roy S.W."/>
            <person name="Sarai C."/>
            <person name="Schaack S."/>
            <person name="Shirato S."/>
            <person name="Slamovits C.H."/>
            <person name="Spencer D.F."/>
            <person name="Suzuki S."/>
            <person name="Worden A.Z."/>
            <person name="Zauner S."/>
            <person name="Barry K."/>
            <person name="Bell C."/>
            <person name="Bharti A.K."/>
            <person name="Crow J.A."/>
            <person name="Grimwood J."/>
            <person name="Kramer R."/>
            <person name="Lindquist E."/>
            <person name="Lucas S."/>
            <person name="Salamov A."/>
            <person name="McFadden G.I."/>
            <person name="Lane C.E."/>
            <person name="Keeling P.J."/>
            <person name="Gray M.W."/>
            <person name="Grigoriev I.V."/>
            <person name="Archibald J.M."/>
        </authorList>
    </citation>
    <scope>NUCLEOTIDE SEQUENCE</scope>
    <source>
        <strain evidence="9 11">CCMP2712</strain>
    </source>
</reference>
<dbReference type="PANTHER" id="PTHR46323">
    <property type="entry name" value="BETA-GALACTOSIDASE"/>
    <property type="match status" value="1"/>
</dbReference>
<dbReference type="InterPro" id="IPR006102">
    <property type="entry name" value="Ig-like_GH2"/>
</dbReference>
<organism evidence="9">
    <name type="scientific">Guillardia theta (strain CCMP2712)</name>
    <name type="common">Cryptophyte</name>
    <dbReference type="NCBI Taxonomy" id="905079"/>
    <lineage>
        <taxon>Eukaryota</taxon>
        <taxon>Cryptophyceae</taxon>
        <taxon>Pyrenomonadales</taxon>
        <taxon>Geminigeraceae</taxon>
        <taxon>Guillardia</taxon>
    </lineage>
</organism>
<evidence type="ECO:0000256" key="3">
    <source>
        <dbReference type="ARBA" id="ARBA00012756"/>
    </source>
</evidence>
<comment type="catalytic activity">
    <reaction evidence="1">
        <text>Hydrolysis of terminal non-reducing beta-D-galactose residues in beta-D-galactosides.</text>
        <dbReference type="EC" id="3.2.1.23"/>
    </reaction>
</comment>
<dbReference type="PANTHER" id="PTHR46323:SF2">
    <property type="entry name" value="BETA-GALACTOSIDASE"/>
    <property type="match status" value="1"/>
</dbReference>
<evidence type="ECO:0000256" key="2">
    <source>
        <dbReference type="ARBA" id="ARBA00007401"/>
    </source>
</evidence>
<accession>L1ISU1</accession>
<dbReference type="InterPro" id="IPR006104">
    <property type="entry name" value="Glyco_hydro_2_N"/>
</dbReference>
<keyword evidence="4" id="KW-0378">Hydrolase</keyword>
<dbReference type="InterPro" id="IPR017853">
    <property type="entry name" value="GH"/>
</dbReference>
<reference evidence="10" key="3">
    <citation type="submission" date="2016-03" db="UniProtKB">
        <authorList>
            <consortium name="EnsemblProtists"/>
        </authorList>
    </citation>
    <scope>IDENTIFICATION</scope>
</reference>
<sequence>WRFKLFPSLQDLPHVHKSSGFDGSDSWVDIAVPCSVEFAGHGQPLYTNFIYPFHCDPPKIPRSINYASCYQTSFSIPSSWSGRRIIMCFEGVASSFHCWLNGEFVGYSQDSFLPAEFDVTRFVSYESVLSVQVYRFCDGSYMESQDMWLLSGIQRDVVVYSKSQEACVWDYFLLSDFDPSTRSARVTLDERGEEELSLEIILQGPNRLDEDGQFDLKRSDPVVYSKRLEVGNGSKEIVCEGNLLFSSSSCKEVFHVENASPWSPESPELYTLILVLRRKDEVVDVEATRVGMRTIQIKDGVLQVNDVPVEVRGVNRHEHDDRKGKYCSRELMVEDLKLMKQLNMNAVRTSHYPNCILFYKLCDAYGLWVCDEANIETHGLVAENSEERLTQDASWEEAFMQRLTRMVIRDRNRPCVLVWSLGNESSYGRNHIAMAAWLREHERSRPVQYEGCGGAASTDIICPMYPSPQQLARLTRLEEQNRRSTELGHRWPQGTARGLRPVIMCEYAHAMNNSLGNFDEFWETIRSERVLQGGFIWDWTDQGM</sequence>
<evidence type="ECO:0000256" key="4">
    <source>
        <dbReference type="ARBA" id="ARBA00022801"/>
    </source>
</evidence>
<dbReference type="InterPro" id="IPR023232">
    <property type="entry name" value="Glyco_hydro_2_AS"/>
</dbReference>
<dbReference type="KEGG" id="gtt:GUITHDRAFT_56954"/>
<dbReference type="Proteomes" id="UP000011087">
    <property type="component" value="Unassembled WGS sequence"/>
</dbReference>
<reference evidence="11" key="2">
    <citation type="submission" date="2012-11" db="EMBL/GenBank/DDBJ databases">
        <authorList>
            <person name="Kuo A."/>
            <person name="Curtis B.A."/>
            <person name="Tanifuji G."/>
            <person name="Burki F."/>
            <person name="Gruber A."/>
            <person name="Irimia M."/>
            <person name="Maruyama S."/>
            <person name="Arias M.C."/>
            <person name="Ball S.G."/>
            <person name="Gile G.H."/>
            <person name="Hirakawa Y."/>
            <person name="Hopkins J.F."/>
            <person name="Rensing S.A."/>
            <person name="Schmutz J."/>
            <person name="Symeonidi A."/>
            <person name="Elias M."/>
            <person name="Eveleigh R.J."/>
            <person name="Herman E.K."/>
            <person name="Klute M.J."/>
            <person name="Nakayama T."/>
            <person name="Obornik M."/>
            <person name="Reyes-Prieto A."/>
            <person name="Armbrust E.V."/>
            <person name="Aves S.J."/>
            <person name="Beiko R.G."/>
            <person name="Coutinho P."/>
            <person name="Dacks J.B."/>
            <person name="Durnford D.G."/>
            <person name="Fast N.M."/>
            <person name="Green B.R."/>
            <person name="Grisdale C."/>
            <person name="Hempe F."/>
            <person name="Henrissat B."/>
            <person name="Hoppner M.P."/>
            <person name="Ishida K.-I."/>
            <person name="Kim E."/>
            <person name="Koreny L."/>
            <person name="Kroth P.G."/>
            <person name="Liu Y."/>
            <person name="Malik S.-B."/>
            <person name="Maier U.G."/>
            <person name="McRose D."/>
            <person name="Mock T."/>
            <person name="Neilson J.A."/>
            <person name="Onodera N.T."/>
            <person name="Poole A.M."/>
            <person name="Pritham E.J."/>
            <person name="Richards T.A."/>
            <person name="Rocap G."/>
            <person name="Roy S.W."/>
            <person name="Sarai C."/>
            <person name="Schaack S."/>
            <person name="Shirato S."/>
            <person name="Slamovits C.H."/>
            <person name="Spencer D.F."/>
            <person name="Suzuki S."/>
            <person name="Worden A.Z."/>
            <person name="Zauner S."/>
            <person name="Barry K."/>
            <person name="Bell C."/>
            <person name="Bharti A.K."/>
            <person name="Crow J.A."/>
            <person name="Grimwood J."/>
            <person name="Kramer R."/>
            <person name="Lindquist E."/>
            <person name="Lucas S."/>
            <person name="Salamov A."/>
            <person name="McFadden G.I."/>
            <person name="Lane C.E."/>
            <person name="Keeling P.J."/>
            <person name="Gray M.W."/>
            <person name="Grigoriev I.V."/>
            <person name="Archibald J.M."/>
        </authorList>
    </citation>
    <scope>NUCLEOTIDE SEQUENCE</scope>
    <source>
        <strain evidence="11">CCMP2712</strain>
    </source>
</reference>
<dbReference type="RefSeq" id="XP_005826296.1">
    <property type="nucleotide sequence ID" value="XM_005826239.1"/>
</dbReference>
<dbReference type="SUPFAM" id="SSF49785">
    <property type="entry name" value="Galactose-binding domain-like"/>
    <property type="match status" value="1"/>
</dbReference>
<dbReference type="OMA" id="WYYLCDQ"/>
<feature type="domain" description="Glycoside hydrolase family 2 immunoglobulin-like beta-sandwich" evidence="6">
    <location>
        <begin position="227"/>
        <end position="293"/>
    </location>
</feature>
<dbReference type="InterPro" id="IPR036156">
    <property type="entry name" value="Beta-gal/glucu_dom_sf"/>
</dbReference>
<dbReference type="Gene3D" id="2.60.40.10">
    <property type="entry name" value="Immunoglobulins"/>
    <property type="match status" value="1"/>
</dbReference>
<name>L1ISU1_GUITC</name>
<dbReference type="AlphaFoldDB" id="L1ISU1"/>
<dbReference type="GO" id="GO:0004565">
    <property type="term" value="F:beta-galactosidase activity"/>
    <property type="evidence" value="ECO:0007669"/>
    <property type="project" value="UniProtKB-EC"/>
</dbReference>
<gene>
    <name evidence="9" type="ORF">GUITHDRAFT_56954</name>
</gene>
<dbReference type="GO" id="GO:0009341">
    <property type="term" value="C:beta-galactosidase complex"/>
    <property type="evidence" value="ECO:0007669"/>
    <property type="project" value="TreeGrafter"/>
</dbReference>
<dbReference type="eggNOG" id="KOG2024">
    <property type="taxonomic scope" value="Eukaryota"/>
</dbReference>
<dbReference type="SUPFAM" id="SSF51445">
    <property type="entry name" value="(Trans)glycosidases"/>
    <property type="match status" value="1"/>
</dbReference>
<dbReference type="Gene3D" id="3.20.20.80">
    <property type="entry name" value="Glycosidases"/>
    <property type="match status" value="1"/>
</dbReference>
<keyword evidence="11" id="KW-1185">Reference proteome</keyword>
<dbReference type="Pfam" id="PF02837">
    <property type="entry name" value="Glyco_hydro_2_N"/>
    <property type="match status" value="1"/>
</dbReference>
<evidence type="ECO:0000259" key="7">
    <source>
        <dbReference type="Pfam" id="PF02836"/>
    </source>
</evidence>
<dbReference type="HOGENOM" id="CLU_002346_3_2_1"/>
<dbReference type="InterPro" id="IPR008979">
    <property type="entry name" value="Galactose-bd-like_sf"/>
</dbReference>
<dbReference type="PROSITE" id="PS00608">
    <property type="entry name" value="GLYCOSYL_HYDROL_F2_2"/>
    <property type="match status" value="1"/>
</dbReference>
<dbReference type="Gene3D" id="2.60.120.260">
    <property type="entry name" value="Galactose-binding domain-like"/>
    <property type="match status" value="1"/>
</dbReference>
<evidence type="ECO:0000259" key="6">
    <source>
        <dbReference type="Pfam" id="PF00703"/>
    </source>
</evidence>
<dbReference type="EnsemblProtists" id="EKX39316">
    <property type="protein sequence ID" value="EKX39316"/>
    <property type="gene ID" value="GUITHDRAFT_56954"/>
</dbReference>
<evidence type="ECO:0000256" key="5">
    <source>
        <dbReference type="ARBA" id="ARBA00023295"/>
    </source>
</evidence>
<evidence type="ECO:0000313" key="11">
    <source>
        <dbReference type="Proteomes" id="UP000011087"/>
    </source>
</evidence>
<feature type="domain" description="Glycosyl hydrolases family 2 sugar binding" evidence="8">
    <location>
        <begin position="1"/>
        <end position="162"/>
    </location>
</feature>
<dbReference type="EC" id="3.2.1.23" evidence="3"/>
<dbReference type="Pfam" id="PF02836">
    <property type="entry name" value="Glyco_hydro_2_C"/>
    <property type="match status" value="1"/>
</dbReference>
<dbReference type="Pfam" id="PF00703">
    <property type="entry name" value="Glyco_hydro_2"/>
    <property type="match status" value="1"/>
</dbReference>
<feature type="domain" description="Glycoside hydrolase family 2 catalytic" evidence="7">
    <location>
        <begin position="295"/>
        <end position="543"/>
    </location>
</feature>
<dbReference type="InterPro" id="IPR006101">
    <property type="entry name" value="Glyco_hydro_2"/>
</dbReference>
<dbReference type="InterPro" id="IPR050347">
    <property type="entry name" value="Bact_Beta-galactosidase"/>
</dbReference>
<evidence type="ECO:0000313" key="9">
    <source>
        <dbReference type="EMBL" id="EKX39316.1"/>
    </source>
</evidence>
<comment type="similarity">
    <text evidence="2">Belongs to the glycosyl hydrolase 2 family.</text>
</comment>
<dbReference type="PaxDb" id="55529-EKX39316"/>
<evidence type="ECO:0000313" key="10">
    <source>
        <dbReference type="EnsemblProtists" id="EKX39316"/>
    </source>
</evidence>
<dbReference type="GO" id="GO:0005990">
    <property type="term" value="P:lactose catabolic process"/>
    <property type="evidence" value="ECO:0007669"/>
    <property type="project" value="TreeGrafter"/>
</dbReference>
<dbReference type="EMBL" id="JH993040">
    <property type="protein sequence ID" value="EKX39316.1"/>
    <property type="molecule type" value="Genomic_DNA"/>
</dbReference>
<feature type="non-terminal residue" evidence="9">
    <location>
        <position position="544"/>
    </location>
</feature>
<evidence type="ECO:0000259" key="8">
    <source>
        <dbReference type="Pfam" id="PF02837"/>
    </source>
</evidence>
<feature type="non-terminal residue" evidence="9">
    <location>
        <position position="1"/>
    </location>
</feature>
<evidence type="ECO:0000256" key="1">
    <source>
        <dbReference type="ARBA" id="ARBA00001412"/>
    </source>
</evidence>
<dbReference type="OrthoDB" id="408320at2759"/>
<protein>
    <recommendedName>
        <fullName evidence="3">beta-galactosidase</fullName>
        <ecNumber evidence="3">3.2.1.23</ecNumber>
    </recommendedName>
</protein>
<proteinExistence type="inferred from homology"/>
<keyword evidence="5" id="KW-0326">Glycosidase</keyword>
<dbReference type="GeneID" id="17296130"/>
<dbReference type="InterPro" id="IPR013783">
    <property type="entry name" value="Ig-like_fold"/>
</dbReference>
<dbReference type="SUPFAM" id="SSF49303">
    <property type="entry name" value="beta-Galactosidase/glucuronidase domain"/>
    <property type="match status" value="1"/>
</dbReference>
<dbReference type="InterPro" id="IPR006103">
    <property type="entry name" value="Glyco_hydro_2_cat"/>
</dbReference>
<dbReference type="PRINTS" id="PR00132">
    <property type="entry name" value="GLHYDRLASE2"/>
</dbReference>